<name>A0A9X4AXM8_9BACT</name>
<dbReference type="GO" id="GO:0005524">
    <property type="term" value="F:ATP binding"/>
    <property type="evidence" value="ECO:0007669"/>
    <property type="project" value="InterPro"/>
</dbReference>
<dbReference type="InterPro" id="IPR003959">
    <property type="entry name" value="ATPase_AAA_core"/>
</dbReference>
<evidence type="ECO:0000256" key="3">
    <source>
        <dbReference type="ARBA" id="ARBA00022475"/>
    </source>
</evidence>
<evidence type="ECO:0000256" key="5">
    <source>
        <dbReference type="ARBA" id="ARBA00023004"/>
    </source>
</evidence>
<evidence type="ECO:0000256" key="2">
    <source>
        <dbReference type="ARBA" id="ARBA00022448"/>
    </source>
</evidence>
<dbReference type="InterPro" id="IPR003593">
    <property type="entry name" value="AAA+_ATPase"/>
</dbReference>
<organism evidence="9 10">
    <name type="scientific">Polyangium jinanense</name>
    <dbReference type="NCBI Taxonomy" id="2829994"/>
    <lineage>
        <taxon>Bacteria</taxon>
        <taxon>Pseudomonadati</taxon>
        <taxon>Myxococcota</taxon>
        <taxon>Polyangia</taxon>
        <taxon>Polyangiales</taxon>
        <taxon>Polyangiaceae</taxon>
        <taxon>Polyangium</taxon>
    </lineage>
</organism>
<comment type="subcellular location">
    <subcellularLocation>
        <location evidence="1">Cell membrane</location>
        <topology evidence="1">Peripheral membrane protein</topology>
    </subcellularLocation>
</comment>
<dbReference type="GO" id="GO:0016887">
    <property type="term" value="F:ATP hydrolysis activity"/>
    <property type="evidence" value="ECO:0007669"/>
    <property type="project" value="InterPro"/>
</dbReference>
<evidence type="ECO:0000259" key="8">
    <source>
        <dbReference type="SMART" id="SM00382"/>
    </source>
</evidence>
<keyword evidence="5" id="KW-0408">Iron</keyword>
<gene>
    <name evidence="9" type="ORF">KEG57_49310</name>
</gene>
<keyword evidence="3" id="KW-1003">Cell membrane</keyword>
<evidence type="ECO:0000256" key="6">
    <source>
        <dbReference type="ARBA" id="ARBA00023065"/>
    </source>
</evidence>
<dbReference type="PANTHER" id="PTHR42771">
    <property type="entry name" value="IRON(3+)-HYDROXAMATE IMPORT ATP-BINDING PROTEIN FHUC"/>
    <property type="match status" value="1"/>
</dbReference>
<dbReference type="GO" id="GO:0005886">
    <property type="term" value="C:plasma membrane"/>
    <property type="evidence" value="ECO:0007669"/>
    <property type="project" value="UniProtKB-SubCell"/>
</dbReference>
<evidence type="ECO:0000256" key="7">
    <source>
        <dbReference type="ARBA" id="ARBA00023136"/>
    </source>
</evidence>
<dbReference type="EMBL" id="JAGTJJ010000076">
    <property type="protein sequence ID" value="MDC3988564.1"/>
    <property type="molecule type" value="Genomic_DNA"/>
</dbReference>
<accession>A0A9X4AXM8</accession>
<dbReference type="InterPro" id="IPR027417">
    <property type="entry name" value="P-loop_NTPase"/>
</dbReference>
<dbReference type="PANTHER" id="PTHR42771:SF2">
    <property type="entry name" value="IRON(3+)-HYDROXAMATE IMPORT ATP-BINDING PROTEIN FHUC"/>
    <property type="match status" value="1"/>
</dbReference>
<dbReference type="Gene3D" id="3.40.50.300">
    <property type="entry name" value="P-loop containing nucleotide triphosphate hydrolases"/>
    <property type="match status" value="2"/>
</dbReference>
<reference evidence="9 10" key="1">
    <citation type="submission" date="2021-04" db="EMBL/GenBank/DDBJ databases">
        <title>Genome analysis of Polyangium sp.</title>
        <authorList>
            <person name="Li Y."/>
            <person name="Wang J."/>
        </authorList>
    </citation>
    <scope>NUCLEOTIDE SEQUENCE [LARGE SCALE GENOMIC DNA]</scope>
    <source>
        <strain evidence="9 10">SDU14</strain>
    </source>
</reference>
<dbReference type="GO" id="GO:0006302">
    <property type="term" value="P:double-strand break repair"/>
    <property type="evidence" value="ECO:0007669"/>
    <property type="project" value="InterPro"/>
</dbReference>
<dbReference type="Proteomes" id="UP001151081">
    <property type="component" value="Unassembled WGS sequence"/>
</dbReference>
<evidence type="ECO:0000313" key="10">
    <source>
        <dbReference type="Proteomes" id="UP001151081"/>
    </source>
</evidence>
<keyword evidence="4" id="KW-0410">Iron transport</keyword>
<keyword evidence="2" id="KW-0813">Transport</keyword>
<sequence>MNRRKSTKRPPPEGFLRAVKLLRDRVLDPDAYPYSIPALRSLDTLEFHPRVTFFVGENGSGKSTILEAVAVLLGFNAEGGTRNFSFATRHSESALHQAFRPVRNARRERAGFFLRAESIYNVATYIEDLGIQQWYGGRSLHERSHGEAFLTLVEEKFLPEGLYLLDEPEAALSPSRQLRFLGHLHVLAQAGAQFIIATHSPILLAYPHALLYELSENGIAAVQYEDTEHYRLTRDFLLHRDRFFRALFKEDTEES</sequence>
<proteinExistence type="predicted"/>
<feature type="domain" description="AAA+ ATPase" evidence="8">
    <location>
        <begin position="48"/>
        <end position="225"/>
    </location>
</feature>
<comment type="caution">
    <text evidence="9">The sequence shown here is derived from an EMBL/GenBank/DDBJ whole genome shotgun (WGS) entry which is preliminary data.</text>
</comment>
<dbReference type="SUPFAM" id="SSF52540">
    <property type="entry name" value="P-loop containing nucleoside triphosphate hydrolases"/>
    <property type="match status" value="1"/>
</dbReference>
<dbReference type="Pfam" id="PF13304">
    <property type="entry name" value="AAA_21"/>
    <property type="match status" value="1"/>
</dbReference>
<keyword evidence="10" id="KW-1185">Reference proteome</keyword>
<dbReference type="GO" id="GO:0006826">
    <property type="term" value="P:iron ion transport"/>
    <property type="evidence" value="ECO:0007669"/>
    <property type="project" value="UniProtKB-KW"/>
</dbReference>
<keyword evidence="6" id="KW-0406">Ion transport</keyword>
<evidence type="ECO:0000313" key="9">
    <source>
        <dbReference type="EMBL" id="MDC3988564.1"/>
    </source>
</evidence>
<dbReference type="SMART" id="SM00382">
    <property type="entry name" value="AAA"/>
    <property type="match status" value="1"/>
</dbReference>
<dbReference type="AlphaFoldDB" id="A0A9X4AXM8"/>
<evidence type="ECO:0000256" key="4">
    <source>
        <dbReference type="ARBA" id="ARBA00022496"/>
    </source>
</evidence>
<dbReference type="RefSeq" id="WP_272427857.1">
    <property type="nucleotide sequence ID" value="NZ_JAGTJJ010000076.1"/>
</dbReference>
<protein>
    <submittedName>
        <fullName evidence="9">AAA family ATPase</fullName>
    </submittedName>
</protein>
<dbReference type="Pfam" id="PF13476">
    <property type="entry name" value="AAA_23"/>
    <property type="match status" value="1"/>
</dbReference>
<dbReference type="InterPro" id="IPR051535">
    <property type="entry name" value="Siderophore_ABC-ATPase"/>
</dbReference>
<keyword evidence="7" id="KW-0472">Membrane</keyword>
<evidence type="ECO:0000256" key="1">
    <source>
        <dbReference type="ARBA" id="ARBA00004202"/>
    </source>
</evidence>
<dbReference type="InterPro" id="IPR038729">
    <property type="entry name" value="Rad50/SbcC_AAA"/>
</dbReference>